<dbReference type="Proteomes" id="UP001430953">
    <property type="component" value="Unassembled WGS sequence"/>
</dbReference>
<feature type="region of interest" description="Disordered" evidence="1">
    <location>
        <begin position="1"/>
        <end position="21"/>
    </location>
</feature>
<keyword evidence="3" id="KW-1185">Reference proteome</keyword>
<name>A0AAW2EW36_9HYME</name>
<sequence>MHKRLLKKKKTRKKKEKTKKGLRRIARHCRITYKPYTCIQRALISLATDASSSHRFVIKCAFHLAPPSPPRFCDTQDNTRVSLFYHNVGGTITRST</sequence>
<organism evidence="2 3">
    <name type="scientific">Cardiocondyla obscurior</name>
    <dbReference type="NCBI Taxonomy" id="286306"/>
    <lineage>
        <taxon>Eukaryota</taxon>
        <taxon>Metazoa</taxon>
        <taxon>Ecdysozoa</taxon>
        <taxon>Arthropoda</taxon>
        <taxon>Hexapoda</taxon>
        <taxon>Insecta</taxon>
        <taxon>Pterygota</taxon>
        <taxon>Neoptera</taxon>
        <taxon>Endopterygota</taxon>
        <taxon>Hymenoptera</taxon>
        <taxon>Apocrita</taxon>
        <taxon>Aculeata</taxon>
        <taxon>Formicoidea</taxon>
        <taxon>Formicidae</taxon>
        <taxon>Myrmicinae</taxon>
        <taxon>Cardiocondyla</taxon>
    </lineage>
</organism>
<protein>
    <submittedName>
        <fullName evidence="2">Uncharacterized protein</fullName>
    </submittedName>
</protein>
<evidence type="ECO:0000313" key="3">
    <source>
        <dbReference type="Proteomes" id="UP001430953"/>
    </source>
</evidence>
<proteinExistence type="predicted"/>
<reference evidence="2 3" key="1">
    <citation type="submission" date="2023-03" db="EMBL/GenBank/DDBJ databases">
        <title>High recombination rates correlate with genetic variation in Cardiocondyla obscurior ants.</title>
        <authorList>
            <person name="Errbii M."/>
        </authorList>
    </citation>
    <scope>NUCLEOTIDE SEQUENCE [LARGE SCALE GENOMIC DNA]</scope>
    <source>
        <strain evidence="2">Alpha-2009</strain>
        <tissue evidence="2">Whole body</tissue>
    </source>
</reference>
<comment type="caution">
    <text evidence="2">The sequence shown here is derived from an EMBL/GenBank/DDBJ whole genome shotgun (WGS) entry which is preliminary data.</text>
</comment>
<evidence type="ECO:0000256" key="1">
    <source>
        <dbReference type="SAM" id="MobiDB-lite"/>
    </source>
</evidence>
<accession>A0AAW2EW36</accession>
<dbReference type="EMBL" id="JADYXP020000016">
    <property type="protein sequence ID" value="KAL0107538.1"/>
    <property type="molecule type" value="Genomic_DNA"/>
</dbReference>
<evidence type="ECO:0000313" key="2">
    <source>
        <dbReference type="EMBL" id="KAL0107538.1"/>
    </source>
</evidence>
<dbReference type="AlphaFoldDB" id="A0AAW2EW36"/>
<gene>
    <name evidence="2" type="ORF">PUN28_014688</name>
</gene>